<sequence>MLGGLYGDLPPPSDDDKPTTTTSNVWSTTAKMAPPTLRKPSSILAPPQTILKSQPKPKTLNPLPKPQNSPVILPSPADATSSPPQPALVGVTSTVIEEYDPARPNDYEDYRRERKRKQMEAEMRRELERRRHEEEERERERREREEREREREREREQDLSSRVNISGEEAWKRRAAMSGGGGGVPRSPSPPGNVEGGGFRIGKSETSGLGLGAGGQMTAAQRMMARMGWKEGQGLGKQEQGITTPLMAKKTDRRAGVIVNASENKAEKKVKSVNFNGTPTRVLMLRNMHFRLLSGVYLVCMKAKIDDGSEEPLGYPDMVGPGEVDDELEDEVGSECAKYGTVTRVLIFEITEPNFPVDEAVRIFVQFERSEETTKALIDLDGRFFGGRVVRASFYDEERFGKNELAPMPGEIPGFT</sequence>
<evidence type="ECO:0000313" key="1">
    <source>
        <dbReference type="EMBL" id="KAJ0018219.1"/>
    </source>
</evidence>
<keyword evidence="2" id="KW-1185">Reference proteome</keyword>
<evidence type="ECO:0000313" key="2">
    <source>
        <dbReference type="Proteomes" id="UP001163603"/>
    </source>
</evidence>
<dbReference type="Proteomes" id="UP001163603">
    <property type="component" value="Chromosome 12"/>
</dbReference>
<dbReference type="EMBL" id="CM047747">
    <property type="protein sequence ID" value="KAJ0018219.1"/>
    <property type="molecule type" value="Genomic_DNA"/>
</dbReference>
<proteinExistence type="predicted"/>
<name>A0ACC0XIT2_9ROSI</name>
<organism evidence="1 2">
    <name type="scientific">Pistacia integerrima</name>
    <dbReference type="NCBI Taxonomy" id="434235"/>
    <lineage>
        <taxon>Eukaryota</taxon>
        <taxon>Viridiplantae</taxon>
        <taxon>Streptophyta</taxon>
        <taxon>Embryophyta</taxon>
        <taxon>Tracheophyta</taxon>
        <taxon>Spermatophyta</taxon>
        <taxon>Magnoliopsida</taxon>
        <taxon>eudicotyledons</taxon>
        <taxon>Gunneridae</taxon>
        <taxon>Pentapetalae</taxon>
        <taxon>rosids</taxon>
        <taxon>malvids</taxon>
        <taxon>Sapindales</taxon>
        <taxon>Anacardiaceae</taxon>
        <taxon>Pistacia</taxon>
    </lineage>
</organism>
<reference evidence="2" key="1">
    <citation type="journal article" date="2023" name="G3 (Bethesda)">
        <title>Genome assembly and association tests identify interacting loci associated with vigor, precocity, and sex in interspecific pistachio rootstocks.</title>
        <authorList>
            <person name="Palmer W."/>
            <person name="Jacygrad E."/>
            <person name="Sagayaradj S."/>
            <person name="Cavanaugh K."/>
            <person name="Han R."/>
            <person name="Bertier L."/>
            <person name="Beede B."/>
            <person name="Kafkas S."/>
            <person name="Golino D."/>
            <person name="Preece J."/>
            <person name="Michelmore R."/>
        </authorList>
    </citation>
    <scope>NUCLEOTIDE SEQUENCE [LARGE SCALE GENOMIC DNA]</scope>
</reference>
<gene>
    <name evidence="1" type="ORF">Pint_11162</name>
</gene>
<accession>A0ACC0XIT2</accession>
<comment type="caution">
    <text evidence="1">The sequence shown here is derived from an EMBL/GenBank/DDBJ whole genome shotgun (WGS) entry which is preliminary data.</text>
</comment>
<protein>
    <submittedName>
        <fullName evidence="1">Uncharacterized protein</fullName>
    </submittedName>
</protein>